<dbReference type="EMBL" id="OU015569">
    <property type="protein sequence ID" value="CAG5098740.1"/>
    <property type="molecule type" value="Genomic_DNA"/>
</dbReference>
<gene>
    <name evidence="7" type="ORF">OKIOD_LOCUS7492</name>
</gene>
<dbReference type="PROSITE" id="PS50143">
    <property type="entry name" value="BIR_REPEAT_2"/>
    <property type="match status" value="1"/>
</dbReference>
<name>A0ABN7SJK3_OIKDI</name>
<evidence type="ECO:0000256" key="6">
    <source>
        <dbReference type="SAM" id="MobiDB-lite"/>
    </source>
</evidence>
<reference evidence="7 8" key="1">
    <citation type="submission" date="2021-04" db="EMBL/GenBank/DDBJ databases">
        <authorList>
            <person name="Bliznina A."/>
        </authorList>
    </citation>
    <scope>NUCLEOTIDE SEQUENCE [LARGE SCALE GENOMIC DNA]</scope>
</reference>
<accession>A0ABN7SJK3</accession>
<evidence type="ECO:0000256" key="2">
    <source>
        <dbReference type="ARBA" id="ARBA00022723"/>
    </source>
</evidence>
<sequence length="294" mass="34183">MNRLEKVNEIFLEYSRRIEDFKRYARDMVGYESRLASFKNSEWPFPEDANCQPEKLAAAGFFFHPSKVGKAIAFDFITLRELEWEEHDDPWEEATKRKKGHYLLSRRWSPAGNNWEVMKMKDEEVTVGQFMKICAAQAEGLIEWEAEELWECLDKGQKVWENNFEAEEMQNVTYGIQGDEEIFRNWETEMTKNYHELKTNGKNLAKINNKRLKKNTIDFKTVTSAEREKWAAAVDEPFVETYIAIVGSDAELKEEDENYVPSRQSMLLSAPANLPGRSGAPSMSKTISRSHIQA</sequence>
<feature type="region of interest" description="Disordered" evidence="6">
    <location>
        <begin position="270"/>
        <end position="294"/>
    </location>
</feature>
<dbReference type="InterPro" id="IPR001370">
    <property type="entry name" value="BIR_rpt"/>
</dbReference>
<dbReference type="Proteomes" id="UP001158576">
    <property type="component" value="Chromosome XSR"/>
</dbReference>
<keyword evidence="2" id="KW-0479">Metal-binding</keyword>
<organism evidence="7 8">
    <name type="scientific">Oikopleura dioica</name>
    <name type="common">Tunicate</name>
    <dbReference type="NCBI Taxonomy" id="34765"/>
    <lineage>
        <taxon>Eukaryota</taxon>
        <taxon>Metazoa</taxon>
        <taxon>Chordata</taxon>
        <taxon>Tunicata</taxon>
        <taxon>Appendicularia</taxon>
        <taxon>Copelata</taxon>
        <taxon>Oikopleuridae</taxon>
        <taxon>Oikopleura</taxon>
    </lineage>
</organism>
<keyword evidence="3" id="KW-0159">Chromosome partition</keyword>
<dbReference type="Pfam" id="PF00653">
    <property type="entry name" value="BIR"/>
    <property type="match status" value="1"/>
</dbReference>
<keyword evidence="8" id="KW-1185">Reference proteome</keyword>
<evidence type="ECO:0000313" key="7">
    <source>
        <dbReference type="EMBL" id="CAG5098740.1"/>
    </source>
</evidence>
<keyword evidence="5" id="KW-0137">Centromere</keyword>
<dbReference type="SUPFAM" id="SSF57924">
    <property type="entry name" value="Inhibitor of apoptosis (IAP) repeat"/>
    <property type="match status" value="1"/>
</dbReference>
<feature type="compositionally biased region" description="Polar residues" evidence="6">
    <location>
        <begin position="281"/>
        <end position="294"/>
    </location>
</feature>
<keyword evidence="4" id="KW-0862">Zinc</keyword>
<evidence type="ECO:0000256" key="3">
    <source>
        <dbReference type="ARBA" id="ARBA00022829"/>
    </source>
</evidence>
<dbReference type="SMART" id="SM00238">
    <property type="entry name" value="BIR"/>
    <property type="match status" value="1"/>
</dbReference>
<dbReference type="Gene3D" id="1.10.1170.10">
    <property type="entry name" value="Inhibitor Of Apoptosis Protein (2mihbC-IAP-1), Chain A"/>
    <property type="match status" value="1"/>
</dbReference>
<evidence type="ECO:0000256" key="5">
    <source>
        <dbReference type="ARBA" id="ARBA00023328"/>
    </source>
</evidence>
<evidence type="ECO:0000313" key="8">
    <source>
        <dbReference type="Proteomes" id="UP001158576"/>
    </source>
</evidence>
<evidence type="ECO:0000256" key="4">
    <source>
        <dbReference type="ARBA" id="ARBA00022833"/>
    </source>
</evidence>
<comment type="subcellular location">
    <subcellularLocation>
        <location evidence="1">Chromosome</location>
        <location evidence="1">Centromere</location>
    </subcellularLocation>
</comment>
<dbReference type="PANTHER" id="PTHR46771">
    <property type="entry name" value="DETERIN"/>
    <property type="match status" value="1"/>
</dbReference>
<protein>
    <submittedName>
        <fullName evidence="7">Oidioi.mRNA.OKI2018_I69.XSR.g15934.t1.cds</fullName>
    </submittedName>
</protein>
<proteinExistence type="predicted"/>
<dbReference type="PANTHER" id="PTHR46771:SF5">
    <property type="entry name" value="DETERIN"/>
    <property type="match status" value="1"/>
</dbReference>
<dbReference type="InterPro" id="IPR051190">
    <property type="entry name" value="Baculoviral_IAP"/>
</dbReference>
<evidence type="ECO:0000256" key="1">
    <source>
        <dbReference type="ARBA" id="ARBA00004584"/>
    </source>
</evidence>